<dbReference type="AlphaFoldDB" id="A0A2M7H1Y6"/>
<dbReference type="NCBIfam" id="NF001859">
    <property type="entry name" value="PRK00591.1"/>
    <property type="match status" value="1"/>
</dbReference>
<dbReference type="Pfam" id="PF03462">
    <property type="entry name" value="PCRF"/>
    <property type="match status" value="1"/>
</dbReference>
<dbReference type="InterPro" id="IPR005139">
    <property type="entry name" value="PCRF"/>
</dbReference>
<dbReference type="InterPro" id="IPR050057">
    <property type="entry name" value="Prokaryotic/Mito_RF"/>
</dbReference>
<dbReference type="EMBL" id="PFGB01000015">
    <property type="protein sequence ID" value="PIW35275.1"/>
    <property type="molecule type" value="Genomic_DNA"/>
</dbReference>
<evidence type="ECO:0000256" key="4">
    <source>
        <dbReference type="SAM" id="Coils"/>
    </source>
</evidence>
<feature type="coiled-coil region" evidence="4">
    <location>
        <begin position="253"/>
        <end position="280"/>
    </location>
</feature>
<evidence type="ECO:0000313" key="7">
    <source>
        <dbReference type="Proteomes" id="UP000230215"/>
    </source>
</evidence>
<evidence type="ECO:0000313" key="6">
    <source>
        <dbReference type="EMBL" id="PIW35275.1"/>
    </source>
</evidence>
<protein>
    <submittedName>
        <fullName evidence="6">Peptide chain release factor 1</fullName>
    </submittedName>
</protein>
<organism evidence="6 7">
    <name type="scientific">Candidatus Nealsonbacteria bacterium CG15_BIG_FIL_POST_REV_8_21_14_020_37_12</name>
    <dbReference type="NCBI Taxonomy" id="1974716"/>
    <lineage>
        <taxon>Bacteria</taxon>
        <taxon>Candidatus Nealsoniibacteriota</taxon>
    </lineage>
</organism>
<gene>
    <name evidence="6" type="ORF">COW25_00455</name>
</gene>
<dbReference type="Pfam" id="PF00472">
    <property type="entry name" value="RF-1"/>
    <property type="match status" value="1"/>
</dbReference>
<dbReference type="InterPro" id="IPR000352">
    <property type="entry name" value="Pep_chain_release_fac_I"/>
</dbReference>
<keyword evidence="3" id="KW-0648">Protein biosynthesis</keyword>
<keyword evidence="4" id="KW-0175">Coiled coil</keyword>
<dbReference type="SMART" id="SM00937">
    <property type="entry name" value="PCRF"/>
    <property type="match status" value="1"/>
</dbReference>
<dbReference type="Gene3D" id="3.30.160.20">
    <property type="match status" value="1"/>
</dbReference>
<accession>A0A2M7H1Y6</accession>
<evidence type="ECO:0000256" key="2">
    <source>
        <dbReference type="ARBA" id="ARBA00022481"/>
    </source>
</evidence>
<proteinExistence type="inferred from homology"/>
<sequence>MANIEELKIEYEELLQQLSNPELISDWEKFQKLQKRKGIIEKIIEKEKEMKEIKNKIEENKEILKAEKDSELISLAETEIKQLQEKEKILEKELKKLMKGEETEPQSVIVEIRAGTGGEEAALFVTNLFKMYSKYAQSQLWQQKVLDSRPTELGGFKEIIFELKDGDVFSKMKYEGGVHRVQRIPTTEKTGRIHTSTTSVAVLLKPKKAEIKINPGDLKIDFYGASGPGGQYVQKRHTAVRIAHLPTGIIVTSQTERNQLQNKENAMAILEARLLKKKEMQELEKISGKRKAQIGWAKRAEKIRTYNFPQDRVTDHRIKKSWHNLEKILNGELDPVIKTLQKSLPAS</sequence>
<reference evidence="7" key="1">
    <citation type="submission" date="2017-09" db="EMBL/GenBank/DDBJ databases">
        <title>Depth-based differentiation of microbial function through sediment-hosted aquifers and enrichment of novel symbionts in the deep terrestrial subsurface.</title>
        <authorList>
            <person name="Probst A.J."/>
            <person name="Ladd B."/>
            <person name="Jarett J.K."/>
            <person name="Geller-Mcgrath D.E."/>
            <person name="Sieber C.M.K."/>
            <person name="Emerson J.B."/>
            <person name="Anantharaman K."/>
            <person name="Thomas B.C."/>
            <person name="Malmstrom R."/>
            <person name="Stieglmeier M."/>
            <person name="Klingl A."/>
            <person name="Woyke T."/>
            <person name="Ryan C.M."/>
            <person name="Banfield J.F."/>
        </authorList>
    </citation>
    <scope>NUCLEOTIDE SEQUENCE [LARGE SCALE GENOMIC DNA]</scope>
</reference>
<dbReference type="Proteomes" id="UP000230215">
    <property type="component" value="Unassembled WGS sequence"/>
</dbReference>
<feature type="domain" description="Peptide chain release factor" evidence="5">
    <location>
        <begin position="62"/>
        <end position="175"/>
    </location>
</feature>
<dbReference type="Gene3D" id="3.30.70.1660">
    <property type="match status" value="1"/>
</dbReference>
<name>A0A2M7H1Y6_9BACT</name>
<comment type="caution">
    <text evidence="6">The sequence shown here is derived from an EMBL/GenBank/DDBJ whole genome shotgun (WGS) entry which is preliminary data.</text>
</comment>
<evidence type="ECO:0000256" key="3">
    <source>
        <dbReference type="ARBA" id="ARBA00022917"/>
    </source>
</evidence>
<feature type="coiled-coil region" evidence="4">
    <location>
        <begin position="36"/>
        <end position="103"/>
    </location>
</feature>
<keyword evidence="2" id="KW-0488">Methylation</keyword>
<evidence type="ECO:0000259" key="5">
    <source>
        <dbReference type="SMART" id="SM00937"/>
    </source>
</evidence>
<dbReference type="SUPFAM" id="SSF75620">
    <property type="entry name" value="Release factor"/>
    <property type="match status" value="1"/>
</dbReference>
<evidence type="ECO:0000256" key="1">
    <source>
        <dbReference type="ARBA" id="ARBA00010835"/>
    </source>
</evidence>
<comment type="similarity">
    <text evidence="1">Belongs to the prokaryotic/mitochondrial release factor family.</text>
</comment>
<dbReference type="GO" id="GO:0003747">
    <property type="term" value="F:translation release factor activity"/>
    <property type="evidence" value="ECO:0007669"/>
    <property type="project" value="InterPro"/>
</dbReference>
<dbReference type="InterPro" id="IPR045853">
    <property type="entry name" value="Pep_chain_release_fac_I_sf"/>
</dbReference>
<dbReference type="Gene3D" id="6.10.140.1950">
    <property type="match status" value="1"/>
</dbReference>
<dbReference type="PANTHER" id="PTHR43804:SF7">
    <property type="entry name" value="LD18447P"/>
    <property type="match status" value="1"/>
</dbReference>
<dbReference type="GO" id="GO:0005737">
    <property type="term" value="C:cytoplasm"/>
    <property type="evidence" value="ECO:0007669"/>
    <property type="project" value="UniProtKB-ARBA"/>
</dbReference>
<dbReference type="PANTHER" id="PTHR43804">
    <property type="entry name" value="LD18447P"/>
    <property type="match status" value="1"/>
</dbReference>